<keyword evidence="4" id="KW-1185">Reference proteome</keyword>
<comment type="caution">
    <text evidence="3">The sequence shown here is derived from an EMBL/GenBank/DDBJ whole genome shotgun (WGS) entry which is preliminary data.</text>
</comment>
<dbReference type="PROSITE" id="PS00409">
    <property type="entry name" value="PROKAR_NTER_METHYL"/>
    <property type="match status" value="1"/>
</dbReference>
<keyword evidence="2" id="KW-0812">Transmembrane</keyword>
<evidence type="ECO:0000313" key="3">
    <source>
        <dbReference type="EMBL" id="MBL0392999.1"/>
    </source>
</evidence>
<feature type="transmembrane region" description="Helical" evidence="2">
    <location>
        <begin position="12"/>
        <end position="32"/>
    </location>
</feature>
<dbReference type="InterPro" id="IPR000983">
    <property type="entry name" value="Bac_GSPG_pilin"/>
</dbReference>
<sequence>MKLAAARGFTLIELMVTVAIVALLASVALPVAELAVRRHKEQALYSALREIRAAIDAYKLAVDQGRIRRSAEQSGYPESLDALVTGVEDARSAKQEKIYFLRRLPRDPLFPEADARAADTWGKRSYASPPDAPREGDDVFDVYSLSPGTGLNGVAYRDW</sequence>
<dbReference type="GO" id="GO:0015628">
    <property type="term" value="P:protein secretion by the type II secretion system"/>
    <property type="evidence" value="ECO:0007669"/>
    <property type="project" value="InterPro"/>
</dbReference>
<keyword evidence="2" id="KW-0472">Membrane</keyword>
<evidence type="ECO:0000256" key="1">
    <source>
        <dbReference type="ARBA" id="ARBA00022481"/>
    </source>
</evidence>
<protein>
    <submittedName>
        <fullName evidence="3">Type II secretion system protein</fullName>
    </submittedName>
</protein>
<dbReference type="PRINTS" id="PR00813">
    <property type="entry name" value="BCTERIALGSPG"/>
</dbReference>
<reference evidence="3 4" key="1">
    <citation type="journal article" date="2017" name="Int. J. Syst. Evol. Microbiol.">
        <title>Ramlibacter monticola sp. nov., isolated from forest soil.</title>
        <authorList>
            <person name="Chaudhary D.K."/>
            <person name="Kim J."/>
        </authorList>
    </citation>
    <scope>NUCLEOTIDE SEQUENCE [LARGE SCALE GENOMIC DNA]</scope>
    <source>
        <strain evidence="3 4">KACC 19175</strain>
    </source>
</reference>
<dbReference type="EMBL" id="JAEQNE010000004">
    <property type="protein sequence ID" value="MBL0392999.1"/>
    <property type="molecule type" value="Genomic_DNA"/>
</dbReference>
<gene>
    <name evidence="3" type="ORF">JJ685_17810</name>
</gene>
<organism evidence="3 4">
    <name type="scientific">Ramlibacter monticola</name>
    <dbReference type="NCBI Taxonomy" id="1926872"/>
    <lineage>
        <taxon>Bacteria</taxon>
        <taxon>Pseudomonadati</taxon>
        <taxon>Pseudomonadota</taxon>
        <taxon>Betaproteobacteria</taxon>
        <taxon>Burkholderiales</taxon>
        <taxon>Comamonadaceae</taxon>
        <taxon>Ramlibacter</taxon>
    </lineage>
</organism>
<name>A0A936Z328_9BURK</name>
<evidence type="ECO:0000313" key="4">
    <source>
        <dbReference type="Proteomes" id="UP000599109"/>
    </source>
</evidence>
<dbReference type="InterPro" id="IPR045584">
    <property type="entry name" value="Pilin-like"/>
</dbReference>
<dbReference type="AlphaFoldDB" id="A0A936Z328"/>
<dbReference type="NCBIfam" id="TIGR02532">
    <property type="entry name" value="IV_pilin_GFxxxE"/>
    <property type="match status" value="1"/>
</dbReference>
<keyword evidence="2" id="KW-1133">Transmembrane helix</keyword>
<dbReference type="GO" id="GO:0015627">
    <property type="term" value="C:type II protein secretion system complex"/>
    <property type="evidence" value="ECO:0007669"/>
    <property type="project" value="InterPro"/>
</dbReference>
<dbReference type="Pfam" id="PF07963">
    <property type="entry name" value="N_methyl"/>
    <property type="match status" value="1"/>
</dbReference>
<dbReference type="RefSeq" id="WP_201675661.1">
    <property type="nucleotide sequence ID" value="NZ_JAEQNE010000004.1"/>
</dbReference>
<dbReference type="InterPro" id="IPR012902">
    <property type="entry name" value="N_methyl_site"/>
</dbReference>
<dbReference type="Gene3D" id="3.30.700.10">
    <property type="entry name" value="Glycoprotein, Type 4 Pilin"/>
    <property type="match status" value="1"/>
</dbReference>
<dbReference type="SUPFAM" id="SSF54523">
    <property type="entry name" value="Pili subunits"/>
    <property type="match status" value="1"/>
</dbReference>
<accession>A0A936Z328</accession>
<proteinExistence type="predicted"/>
<keyword evidence="1" id="KW-0488">Methylation</keyword>
<evidence type="ECO:0000256" key="2">
    <source>
        <dbReference type="SAM" id="Phobius"/>
    </source>
</evidence>
<dbReference type="Proteomes" id="UP000599109">
    <property type="component" value="Unassembled WGS sequence"/>
</dbReference>